<organism evidence="5 6">
    <name type="scientific">Tetradesmus obliquus</name>
    <name type="common">Green alga</name>
    <name type="synonym">Acutodesmus obliquus</name>
    <dbReference type="NCBI Taxonomy" id="3088"/>
    <lineage>
        <taxon>Eukaryota</taxon>
        <taxon>Viridiplantae</taxon>
        <taxon>Chlorophyta</taxon>
        <taxon>core chlorophytes</taxon>
        <taxon>Chlorophyceae</taxon>
        <taxon>CS clade</taxon>
        <taxon>Sphaeropleales</taxon>
        <taxon>Scenedesmaceae</taxon>
        <taxon>Tetradesmus</taxon>
    </lineage>
</organism>
<dbReference type="Proteomes" id="UP001244341">
    <property type="component" value="Chromosome 8b"/>
</dbReference>
<protein>
    <recommendedName>
        <fullName evidence="4">60S ribosomal protein L13</fullName>
    </recommendedName>
</protein>
<keyword evidence="2 4" id="KW-0689">Ribosomal protein</keyword>
<dbReference type="HAMAP" id="MF_00499">
    <property type="entry name" value="Ribosomal_eL13"/>
    <property type="match status" value="1"/>
</dbReference>
<name>A0ABY8U8Q0_TETOB</name>
<comment type="similarity">
    <text evidence="1 4">Belongs to the eukaryotic ribosomal protein eL13 family.</text>
</comment>
<dbReference type="PANTHER" id="PTHR11722:SF0">
    <property type="entry name" value="LARGE RIBOSOMAL SUBUNIT PROTEIN EL13"/>
    <property type="match status" value="1"/>
</dbReference>
<evidence type="ECO:0000256" key="1">
    <source>
        <dbReference type="ARBA" id="ARBA00005640"/>
    </source>
</evidence>
<dbReference type="Gene3D" id="1.20.5.110">
    <property type="match status" value="1"/>
</dbReference>
<keyword evidence="3 4" id="KW-0687">Ribonucleoprotein</keyword>
<dbReference type="PROSITE" id="PS01104">
    <property type="entry name" value="RIBOSOMAL_L13E"/>
    <property type="match status" value="1"/>
</dbReference>
<dbReference type="Pfam" id="PF01294">
    <property type="entry name" value="Ribosomal_L13e"/>
    <property type="match status" value="1"/>
</dbReference>
<evidence type="ECO:0000313" key="6">
    <source>
        <dbReference type="Proteomes" id="UP001244341"/>
    </source>
</evidence>
<evidence type="ECO:0000256" key="2">
    <source>
        <dbReference type="ARBA" id="ARBA00022980"/>
    </source>
</evidence>
<dbReference type="InterPro" id="IPR018256">
    <property type="entry name" value="Ribosomal_eL13_CS"/>
</dbReference>
<reference evidence="5 6" key="1">
    <citation type="submission" date="2023-05" db="EMBL/GenBank/DDBJ databases">
        <title>A 100% complete, gapless, phased diploid assembly of the Scenedesmus obliquus UTEX 3031 genome.</title>
        <authorList>
            <person name="Biondi T.C."/>
            <person name="Hanschen E.R."/>
            <person name="Kwon T."/>
            <person name="Eng W."/>
            <person name="Kruse C.P.S."/>
            <person name="Koehler S.I."/>
            <person name="Kunde Y."/>
            <person name="Gleasner C.D."/>
            <person name="You Mak K.T."/>
            <person name="Polle J."/>
            <person name="Hovde B.T."/>
            <person name="Starkenburg S.R."/>
        </authorList>
    </citation>
    <scope>NUCLEOTIDE SEQUENCE [LARGE SCALE GENOMIC DNA]</scope>
    <source>
        <strain evidence="5 6">DOE0152z</strain>
    </source>
</reference>
<evidence type="ECO:0000313" key="5">
    <source>
        <dbReference type="EMBL" id="WIA17464.1"/>
    </source>
</evidence>
<dbReference type="PANTHER" id="PTHR11722">
    <property type="entry name" value="60S RIBOSOMAL PROTEIN L13"/>
    <property type="match status" value="1"/>
</dbReference>
<accession>A0ABY8U8Q0</accession>
<dbReference type="EMBL" id="CP126215">
    <property type="protein sequence ID" value="WIA17464.1"/>
    <property type="molecule type" value="Genomic_DNA"/>
</dbReference>
<gene>
    <name evidence="5" type="ORF">OEZ85_014307</name>
</gene>
<evidence type="ECO:0000256" key="3">
    <source>
        <dbReference type="ARBA" id="ARBA00023274"/>
    </source>
</evidence>
<sequence length="249" mass="27843">MRCTVQKLLPPSTGNACLRESAKMVRHNNVIPNGHWKKKWQFHVKTWFNQPARKLRRRNARAEKARALFPRPTAGPLRPVVRGQTIKYNSKQKLGRGFSLEELKEAGIPRKLAPTIGIAVDNRRRNRSLESLQENVNRLKAYKSNLVVFPRARNAKKPKAMDASAEECKTAGQAKGTLMPVVKAAPALEKVAITGDMKLTAPVLEKVAITGDMKSFGAYAKLRVERMNLRMAGIRAKRAKEAEAAEKDS</sequence>
<keyword evidence="6" id="KW-1185">Reference proteome</keyword>
<dbReference type="InterPro" id="IPR001380">
    <property type="entry name" value="Ribosomal_eL13"/>
</dbReference>
<proteinExistence type="inferred from homology"/>
<evidence type="ECO:0000256" key="4">
    <source>
        <dbReference type="RuleBase" id="RU000572"/>
    </source>
</evidence>